<keyword evidence="8" id="KW-1185">Reference proteome</keyword>
<comment type="caution">
    <text evidence="7">The sequence shown here is derived from an EMBL/GenBank/DDBJ whole genome shotgun (WGS) entry which is preliminary data.</text>
</comment>
<dbReference type="PANTHER" id="PTHR43065">
    <property type="entry name" value="SENSOR HISTIDINE KINASE"/>
    <property type="match status" value="1"/>
</dbReference>
<dbReference type="SMART" id="SM00387">
    <property type="entry name" value="HATPase_c"/>
    <property type="match status" value="1"/>
</dbReference>
<dbReference type="InterPro" id="IPR036890">
    <property type="entry name" value="HATPase_C_sf"/>
</dbReference>
<sequence length="540" mass="60180">MPFNYSGLSLRVRLGLCFGTLVSLLAAVVLVSALGFMEFRASSDRLIFQEYPKNVVLDDTRQDLNSIALSMRNTLFLRGESEIRKELDNITISNVRLLDNLKKLHQQFSASTDTGLLKKLDIIDSAYRVNQDDFVALVRQNRMGEARNLLLVDLHPYQLQYFELLNNLQQHQRQRVLADGAAVSTIYQQVKGWTLTLTLIAMLAGLVLTAIMTRSLLRQLGGEPSYAQEVARRIAQGEFSYDIQLQQHDQSSLLAVINQMRNRLNQRSLDLEKANSGLAEVIQTLQQTQHELVESEKMAALGSLVAGVSHELNTPIGNSVIAASTLTDLTQQITTQLRDGQIKRAQLQQYLEEVSTGTDILQRNLSRAADLVASFKQVAVDCSSSQLREFRLGELVRETLLTLRPAFKKLPVEFVQQVPEHICMHSYPGPLTQVITNLVNNAVIHGLSELPQGQVTVAATQISDQEVQITVTDNGRGIPPENMQRIFEPFFTTRLGHGGSGLGLHIVYNNVTQILQGKIRVQSEPGCTVFTLNLPCKITN</sequence>
<dbReference type="EC" id="2.7.13.3" evidence="2"/>
<dbReference type="SUPFAM" id="SSF55874">
    <property type="entry name" value="ATPase domain of HSP90 chaperone/DNA topoisomerase II/histidine kinase"/>
    <property type="match status" value="1"/>
</dbReference>
<keyword evidence="3" id="KW-0597">Phosphoprotein</keyword>
<comment type="catalytic activity">
    <reaction evidence="1">
        <text>ATP + protein L-histidine = ADP + protein N-phospho-L-histidine.</text>
        <dbReference type="EC" id="2.7.13.3"/>
    </reaction>
</comment>
<dbReference type="InterPro" id="IPR036097">
    <property type="entry name" value="HisK_dim/P_sf"/>
</dbReference>
<dbReference type="EMBL" id="BMYU01000002">
    <property type="protein sequence ID" value="GGX35135.1"/>
    <property type="molecule type" value="Genomic_DNA"/>
</dbReference>
<evidence type="ECO:0000256" key="4">
    <source>
        <dbReference type="SAM" id="Coils"/>
    </source>
</evidence>
<keyword evidence="5" id="KW-0812">Transmembrane</keyword>
<keyword evidence="4" id="KW-0175">Coiled coil</keyword>
<dbReference type="InterPro" id="IPR004358">
    <property type="entry name" value="Sig_transdc_His_kin-like_C"/>
</dbReference>
<dbReference type="PANTHER" id="PTHR43065:SF47">
    <property type="match status" value="1"/>
</dbReference>
<dbReference type="InterPro" id="IPR005467">
    <property type="entry name" value="His_kinase_dom"/>
</dbReference>
<feature type="coiled-coil region" evidence="4">
    <location>
        <begin position="271"/>
        <end position="298"/>
    </location>
</feature>
<evidence type="ECO:0000256" key="5">
    <source>
        <dbReference type="SAM" id="Phobius"/>
    </source>
</evidence>
<gene>
    <name evidence="7" type="ORF">GCM10010946_10590</name>
</gene>
<dbReference type="CDD" id="cd19411">
    <property type="entry name" value="MCP2201-like_sensor"/>
    <property type="match status" value="1"/>
</dbReference>
<dbReference type="PRINTS" id="PR00344">
    <property type="entry name" value="BCTRLSENSOR"/>
</dbReference>
<keyword evidence="5" id="KW-0472">Membrane</keyword>
<feature type="domain" description="Histidine kinase" evidence="6">
    <location>
        <begin position="307"/>
        <end position="538"/>
    </location>
</feature>
<accession>A0ABQ2XVJ0</accession>
<evidence type="ECO:0000256" key="2">
    <source>
        <dbReference type="ARBA" id="ARBA00012438"/>
    </source>
</evidence>
<dbReference type="PROSITE" id="PS50109">
    <property type="entry name" value="HIS_KIN"/>
    <property type="match status" value="1"/>
</dbReference>
<evidence type="ECO:0000259" key="6">
    <source>
        <dbReference type="PROSITE" id="PS50109"/>
    </source>
</evidence>
<dbReference type="Pfam" id="PF12729">
    <property type="entry name" value="4HB_MCP_1"/>
    <property type="match status" value="1"/>
</dbReference>
<proteinExistence type="predicted"/>
<dbReference type="InterPro" id="IPR003594">
    <property type="entry name" value="HATPase_dom"/>
</dbReference>
<dbReference type="RefSeq" id="WP_189356010.1">
    <property type="nucleotide sequence ID" value="NZ_BMYU01000002.1"/>
</dbReference>
<dbReference type="Gene3D" id="6.10.340.10">
    <property type="match status" value="1"/>
</dbReference>
<dbReference type="InterPro" id="IPR024478">
    <property type="entry name" value="HlyB_4HB_MCP"/>
</dbReference>
<evidence type="ECO:0000313" key="7">
    <source>
        <dbReference type="EMBL" id="GGX35135.1"/>
    </source>
</evidence>
<organism evidence="7 8">
    <name type="scientific">Undibacterium squillarum</name>
    <dbReference type="NCBI Taxonomy" id="1131567"/>
    <lineage>
        <taxon>Bacteria</taxon>
        <taxon>Pseudomonadati</taxon>
        <taxon>Pseudomonadota</taxon>
        <taxon>Betaproteobacteria</taxon>
        <taxon>Burkholderiales</taxon>
        <taxon>Oxalobacteraceae</taxon>
        <taxon>Undibacterium</taxon>
    </lineage>
</organism>
<keyword evidence="5" id="KW-1133">Transmembrane helix</keyword>
<dbReference type="Gene3D" id="3.30.565.10">
    <property type="entry name" value="Histidine kinase-like ATPase, C-terminal domain"/>
    <property type="match status" value="1"/>
</dbReference>
<name>A0ABQ2XVJ0_9BURK</name>
<evidence type="ECO:0000313" key="8">
    <source>
        <dbReference type="Proteomes" id="UP000653343"/>
    </source>
</evidence>
<dbReference type="SUPFAM" id="SSF47384">
    <property type="entry name" value="Homodimeric domain of signal transducing histidine kinase"/>
    <property type="match status" value="1"/>
</dbReference>
<dbReference type="Pfam" id="PF02518">
    <property type="entry name" value="HATPase_c"/>
    <property type="match status" value="1"/>
</dbReference>
<dbReference type="InterPro" id="IPR047347">
    <property type="entry name" value="YvaQ-like_sensor"/>
</dbReference>
<protein>
    <recommendedName>
        <fullName evidence="2">histidine kinase</fullName>
        <ecNumber evidence="2">2.7.13.3</ecNumber>
    </recommendedName>
</protein>
<feature type="transmembrane region" description="Helical" evidence="5">
    <location>
        <begin position="193"/>
        <end position="212"/>
    </location>
</feature>
<dbReference type="InterPro" id="IPR003661">
    <property type="entry name" value="HisK_dim/P_dom"/>
</dbReference>
<feature type="transmembrane region" description="Helical" evidence="5">
    <location>
        <begin position="12"/>
        <end position="36"/>
    </location>
</feature>
<reference evidence="8" key="1">
    <citation type="journal article" date="2019" name="Int. J. Syst. Evol. Microbiol.">
        <title>The Global Catalogue of Microorganisms (GCM) 10K type strain sequencing project: providing services to taxonomists for standard genome sequencing and annotation.</title>
        <authorList>
            <consortium name="The Broad Institute Genomics Platform"/>
            <consortium name="The Broad Institute Genome Sequencing Center for Infectious Disease"/>
            <person name="Wu L."/>
            <person name="Ma J."/>
        </authorList>
    </citation>
    <scope>NUCLEOTIDE SEQUENCE [LARGE SCALE GENOMIC DNA]</scope>
    <source>
        <strain evidence="8">KCTC 23917</strain>
    </source>
</reference>
<dbReference type="CDD" id="cd00082">
    <property type="entry name" value="HisKA"/>
    <property type="match status" value="1"/>
</dbReference>
<evidence type="ECO:0000256" key="3">
    <source>
        <dbReference type="ARBA" id="ARBA00022553"/>
    </source>
</evidence>
<dbReference type="Gene3D" id="1.10.287.130">
    <property type="match status" value="1"/>
</dbReference>
<evidence type="ECO:0000256" key="1">
    <source>
        <dbReference type="ARBA" id="ARBA00000085"/>
    </source>
</evidence>
<dbReference type="Proteomes" id="UP000653343">
    <property type="component" value="Unassembled WGS sequence"/>
</dbReference>